<dbReference type="Proteomes" id="UP000239757">
    <property type="component" value="Unassembled WGS sequence"/>
</dbReference>
<accession>A0A2P5XVG0</accession>
<reference evidence="1 2" key="1">
    <citation type="submission" date="2015-01" db="EMBL/GenBank/DDBJ databases">
        <title>Genome of allotetraploid Gossypium barbadense reveals genomic plasticity and fiber elongation in cotton evolution.</title>
        <authorList>
            <person name="Chen X."/>
            <person name="Liu X."/>
            <person name="Zhao B."/>
            <person name="Zheng H."/>
            <person name="Hu Y."/>
            <person name="Lu G."/>
            <person name="Yang C."/>
            <person name="Chen J."/>
            <person name="Shan C."/>
            <person name="Zhang L."/>
            <person name="Zhou Y."/>
            <person name="Wang L."/>
            <person name="Guo W."/>
            <person name="Bai Y."/>
            <person name="Ruan J."/>
            <person name="Shangguan X."/>
            <person name="Mao Y."/>
            <person name="Jiang J."/>
            <person name="Zhu Y."/>
            <person name="Lei J."/>
            <person name="Kang H."/>
            <person name="Chen S."/>
            <person name="He X."/>
            <person name="Wang R."/>
            <person name="Wang Y."/>
            <person name="Chen J."/>
            <person name="Wang L."/>
            <person name="Yu S."/>
            <person name="Wang B."/>
            <person name="Wei J."/>
            <person name="Song S."/>
            <person name="Lu X."/>
            <person name="Gao Z."/>
            <person name="Gu W."/>
            <person name="Deng X."/>
            <person name="Ma D."/>
            <person name="Wang S."/>
            <person name="Liang W."/>
            <person name="Fang L."/>
            <person name="Cai C."/>
            <person name="Zhu X."/>
            <person name="Zhou B."/>
            <person name="Zhang Y."/>
            <person name="Chen Z."/>
            <person name="Xu S."/>
            <person name="Zhu R."/>
            <person name="Wang S."/>
            <person name="Zhang T."/>
            <person name="Zhao G."/>
        </authorList>
    </citation>
    <scope>NUCLEOTIDE SEQUENCE [LARGE SCALE GENOMIC DNA]</scope>
    <source>
        <strain evidence="2">cv. Xinhai21</strain>
        <tissue evidence="1">Leaf</tissue>
    </source>
</reference>
<evidence type="ECO:0000313" key="2">
    <source>
        <dbReference type="Proteomes" id="UP000239757"/>
    </source>
</evidence>
<dbReference type="AlphaFoldDB" id="A0A2P5XVG0"/>
<gene>
    <name evidence="1" type="ORF">GOBAR_AA13305</name>
</gene>
<sequence length="112" mass="12512">MSLRLMADGEGNEVGKVSQGWGKGRCLRTVRIIGGRGRDETTKAELDRSKIINICHDDLKMEGRAKFHCELEVCQLDDLKEEPPLFSRQESSNRLSHLNLFKCGPVNAAAQT</sequence>
<proteinExistence type="predicted"/>
<dbReference type="EMBL" id="KZ664152">
    <property type="protein sequence ID" value="PPS07337.1"/>
    <property type="molecule type" value="Genomic_DNA"/>
</dbReference>
<organism evidence="1 2">
    <name type="scientific">Gossypium barbadense</name>
    <name type="common">Sea Island cotton</name>
    <name type="synonym">Hibiscus barbadensis</name>
    <dbReference type="NCBI Taxonomy" id="3634"/>
    <lineage>
        <taxon>Eukaryota</taxon>
        <taxon>Viridiplantae</taxon>
        <taxon>Streptophyta</taxon>
        <taxon>Embryophyta</taxon>
        <taxon>Tracheophyta</taxon>
        <taxon>Spermatophyta</taxon>
        <taxon>Magnoliopsida</taxon>
        <taxon>eudicotyledons</taxon>
        <taxon>Gunneridae</taxon>
        <taxon>Pentapetalae</taxon>
        <taxon>rosids</taxon>
        <taxon>malvids</taxon>
        <taxon>Malvales</taxon>
        <taxon>Malvaceae</taxon>
        <taxon>Malvoideae</taxon>
        <taxon>Gossypium</taxon>
    </lineage>
</organism>
<protein>
    <submittedName>
        <fullName evidence="1">Uncharacterized protein</fullName>
    </submittedName>
</protein>
<name>A0A2P5XVG0_GOSBA</name>
<evidence type="ECO:0000313" key="1">
    <source>
        <dbReference type="EMBL" id="PPS07337.1"/>
    </source>
</evidence>